<evidence type="ECO:0000256" key="1">
    <source>
        <dbReference type="SAM" id="MobiDB-lite"/>
    </source>
</evidence>
<sequence length="59" mass="5947">MAAGNAFSSTMPPEAVPGYDPVQNDGLAPGAQFEKTTVMNKSGAPERPQAGGGKTGQEP</sequence>
<gene>
    <name evidence="2" type="ORF">HK415_19450</name>
</gene>
<proteinExistence type="predicted"/>
<dbReference type="Proteomes" id="UP000552954">
    <property type="component" value="Unassembled WGS sequence"/>
</dbReference>
<feature type="region of interest" description="Disordered" evidence="1">
    <location>
        <begin position="1"/>
        <end position="59"/>
    </location>
</feature>
<feature type="compositionally biased region" description="Polar residues" evidence="1">
    <location>
        <begin position="1"/>
        <end position="11"/>
    </location>
</feature>
<evidence type="ECO:0000313" key="3">
    <source>
        <dbReference type="Proteomes" id="UP000552954"/>
    </source>
</evidence>
<reference evidence="2 3" key="2">
    <citation type="submission" date="2020-06" db="EMBL/GenBank/DDBJ databases">
        <title>Ramlibacter rhizophilus sp. nov., isolated from rhizosphere soil of national flower Mugunghwa from South Korea.</title>
        <authorList>
            <person name="Zheng-Fei Y."/>
            <person name="Huan T."/>
        </authorList>
    </citation>
    <scope>NUCLEOTIDE SEQUENCE [LARGE SCALE GENOMIC DNA]</scope>
    <source>
        <strain evidence="2 3">B156</strain>
    </source>
</reference>
<name>A0A849KK52_9BURK</name>
<protein>
    <submittedName>
        <fullName evidence="2">Uncharacterized protein</fullName>
    </submittedName>
</protein>
<organism evidence="2 3">
    <name type="scientific">Ramlibacter montanisoli</name>
    <dbReference type="NCBI Taxonomy" id="2732512"/>
    <lineage>
        <taxon>Bacteria</taxon>
        <taxon>Pseudomonadati</taxon>
        <taxon>Pseudomonadota</taxon>
        <taxon>Betaproteobacteria</taxon>
        <taxon>Burkholderiales</taxon>
        <taxon>Comamonadaceae</taxon>
        <taxon>Ramlibacter</taxon>
    </lineage>
</organism>
<evidence type="ECO:0000313" key="2">
    <source>
        <dbReference type="EMBL" id="NNU44871.1"/>
    </source>
</evidence>
<comment type="caution">
    <text evidence="2">The sequence shown here is derived from an EMBL/GenBank/DDBJ whole genome shotgun (WGS) entry which is preliminary data.</text>
</comment>
<dbReference type="AlphaFoldDB" id="A0A849KK52"/>
<keyword evidence="3" id="KW-1185">Reference proteome</keyword>
<feature type="compositionally biased region" description="Gly residues" evidence="1">
    <location>
        <begin position="50"/>
        <end position="59"/>
    </location>
</feature>
<dbReference type="EMBL" id="JABFCS010000001">
    <property type="protein sequence ID" value="NNU44871.1"/>
    <property type="molecule type" value="Genomic_DNA"/>
</dbReference>
<reference evidence="2 3" key="1">
    <citation type="submission" date="2020-05" db="EMBL/GenBank/DDBJ databases">
        <authorList>
            <person name="Khan S.A."/>
            <person name="Jeon C.O."/>
            <person name="Chun B.H."/>
        </authorList>
    </citation>
    <scope>NUCLEOTIDE SEQUENCE [LARGE SCALE GENOMIC DNA]</scope>
    <source>
        <strain evidence="2 3">B156</strain>
    </source>
</reference>
<dbReference type="RefSeq" id="WP_171562129.1">
    <property type="nucleotide sequence ID" value="NZ_JABFCS010000001.1"/>
</dbReference>
<accession>A0A849KK52</accession>